<dbReference type="Gene3D" id="3.40.250.10">
    <property type="entry name" value="Rhodanese-like domain"/>
    <property type="match status" value="1"/>
</dbReference>
<dbReference type="InterPro" id="IPR001763">
    <property type="entry name" value="Rhodanese-like_dom"/>
</dbReference>
<evidence type="ECO:0000259" key="1">
    <source>
        <dbReference type="PROSITE" id="PS50206"/>
    </source>
</evidence>
<dbReference type="Proteomes" id="UP000196531">
    <property type="component" value="Unassembled WGS sequence"/>
</dbReference>
<organism evidence="2 3">
    <name type="scientific">Halobacteriovorax marinus</name>
    <dbReference type="NCBI Taxonomy" id="97084"/>
    <lineage>
        <taxon>Bacteria</taxon>
        <taxon>Pseudomonadati</taxon>
        <taxon>Bdellovibrionota</taxon>
        <taxon>Bacteriovoracia</taxon>
        <taxon>Bacteriovoracales</taxon>
        <taxon>Halobacteriovoraceae</taxon>
        <taxon>Halobacteriovorax</taxon>
    </lineage>
</organism>
<comment type="caution">
    <text evidence="2">The sequence shown here is derived from an EMBL/GenBank/DDBJ whole genome shotgun (WGS) entry which is preliminary data.</text>
</comment>
<dbReference type="AlphaFoldDB" id="A0A1Y5F5R2"/>
<dbReference type="InterPro" id="IPR050229">
    <property type="entry name" value="GlpE_sulfurtransferase"/>
</dbReference>
<sequence length="167" mass="19206">MDLKAFQMLEFINNRLSNIEKNISRIDEKMEFSLSLQRNHLIRIKNGEFIDDSNILMGKPYNDLSPQKAVEIYNNADLDYIILDVSKEGFKEAKILDGAIRIPLEDLGRRYAEINSKTTPILVFSEQGLRSIQACELLIKKGFFNLNNVSGGHRFWPIKRNNEASLS</sequence>
<dbReference type="SUPFAM" id="SSF52821">
    <property type="entry name" value="Rhodanese/Cell cycle control phosphatase"/>
    <property type="match status" value="1"/>
</dbReference>
<dbReference type="EMBL" id="MAAO01000006">
    <property type="protein sequence ID" value="OUR96217.1"/>
    <property type="molecule type" value="Genomic_DNA"/>
</dbReference>
<accession>A0A1Y5F5R2</accession>
<evidence type="ECO:0000313" key="3">
    <source>
        <dbReference type="Proteomes" id="UP000196531"/>
    </source>
</evidence>
<dbReference type="CDD" id="cd00158">
    <property type="entry name" value="RHOD"/>
    <property type="match status" value="1"/>
</dbReference>
<gene>
    <name evidence="2" type="ORF">A9Q84_07615</name>
</gene>
<proteinExistence type="predicted"/>
<dbReference type="PROSITE" id="PS50206">
    <property type="entry name" value="RHODANESE_3"/>
    <property type="match status" value="1"/>
</dbReference>
<dbReference type="Pfam" id="PF00581">
    <property type="entry name" value="Rhodanese"/>
    <property type="match status" value="1"/>
</dbReference>
<protein>
    <recommendedName>
        <fullName evidence="1">Rhodanese domain-containing protein</fullName>
    </recommendedName>
</protein>
<feature type="domain" description="Rhodanese" evidence="1">
    <location>
        <begin position="79"/>
        <end position="164"/>
    </location>
</feature>
<name>A0A1Y5F5R2_9BACT</name>
<dbReference type="PANTHER" id="PTHR43031:SF16">
    <property type="entry name" value="OXIDOREDUCTASE"/>
    <property type="match status" value="1"/>
</dbReference>
<dbReference type="InterPro" id="IPR036873">
    <property type="entry name" value="Rhodanese-like_dom_sf"/>
</dbReference>
<reference evidence="3" key="1">
    <citation type="journal article" date="2017" name="Proc. Natl. Acad. Sci. U.S.A.">
        <title>Simulation of Deepwater Horizon oil plume reveals substrate specialization within a complex community of hydrocarbon-degraders.</title>
        <authorList>
            <person name="Hu P."/>
            <person name="Dubinsky E.A."/>
            <person name="Probst A.J."/>
            <person name="Wang J."/>
            <person name="Sieber C.M.K."/>
            <person name="Tom L.M."/>
            <person name="Gardinali P."/>
            <person name="Banfield J.F."/>
            <person name="Atlas R.M."/>
            <person name="Andersen G.L."/>
        </authorList>
    </citation>
    <scope>NUCLEOTIDE SEQUENCE [LARGE SCALE GENOMIC DNA]</scope>
</reference>
<dbReference type="PANTHER" id="PTHR43031">
    <property type="entry name" value="FAD-DEPENDENT OXIDOREDUCTASE"/>
    <property type="match status" value="1"/>
</dbReference>
<evidence type="ECO:0000313" key="2">
    <source>
        <dbReference type="EMBL" id="OUR96217.1"/>
    </source>
</evidence>